<reference evidence="8" key="1">
    <citation type="submission" date="2020-05" db="EMBL/GenBank/DDBJ databases">
        <title>Phylogenomic resolution of chytrid fungi.</title>
        <authorList>
            <person name="Stajich J.E."/>
            <person name="Amses K."/>
            <person name="Simmons R."/>
            <person name="Seto K."/>
            <person name="Myers J."/>
            <person name="Bonds A."/>
            <person name="Quandt C.A."/>
            <person name="Barry K."/>
            <person name="Liu P."/>
            <person name="Grigoriev I."/>
            <person name="Longcore J.E."/>
            <person name="James T.Y."/>
        </authorList>
    </citation>
    <scope>NUCLEOTIDE SEQUENCE</scope>
    <source>
        <strain evidence="8">JEL0513</strain>
    </source>
</reference>
<comment type="catalytic activity">
    <reaction evidence="6">
        <text>2 R'C(R)SH + O2 = R'C(R)S-S(R)CR' + H2O2</text>
        <dbReference type="Rhea" id="RHEA:17357"/>
        <dbReference type="ChEBI" id="CHEBI:15379"/>
        <dbReference type="ChEBI" id="CHEBI:16240"/>
        <dbReference type="ChEBI" id="CHEBI:16520"/>
        <dbReference type="ChEBI" id="CHEBI:17412"/>
        <dbReference type="EC" id="1.8.3.2"/>
    </reaction>
</comment>
<dbReference type="EMBL" id="JADGJH010000288">
    <property type="protein sequence ID" value="KAJ3131608.1"/>
    <property type="molecule type" value="Genomic_DNA"/>
</dbReference>
<comment type="caution">
    <text evidence="8">The sequence shown here is derived from an EMBL/GenBank/DDBJ whole genome shotgun (WGS) entry which is preliminary data.</text>
</comment>
<dbReference type="InterPro" id="IPR036774">
    <property type="entry name" value="ERV/ALR_sulphydryl_oxid_sf"/>
</dbReference>
<evidence type="ECO:0000313" key="9">
    <source>
        <dbReference type="Proteomes" id="UP001211907"/>
    </source>
</evidence>
<evidence type="ECO:0000256" key="3">
    <source>
        <dbReference type="ARBA" id="ARBA00022827"/>
    </source>
</evidence>
<dbReference type="SUPFAM" id="SSF69000">
    <property type="entry name" value="FAD-dependent thiol oxidase"/>
    <property type="match status" value="1"/>
</dbReference>
<dbReference type="InterPro" id="IPR039799">
    <property type="entry name" value="ALR/ERV"/>
</dbReference>
<keyword evidence="3 6" id="KW-0274">FAD</keyword>
<evidence type="ECO:0000256" key="4">
    <source>
        <dbReference type="ARBA" id="ARBA00023002"/>
    </source>
</evidence>
<keyword evidence="5" id="KW-1015">Disulfide bond</keyword>
<organism evidence="8 9">
    <name type="scientific">Physocladia obscura</name>
    <dbReference type="NCBI Taxonomy" id="109957"/>
    <lineage>
        <taxon>Eukaryota</taxon>
        <taxon>Fungi</taxon>
        <taxon>Fungi incertae sedis</taxon>
        <taxon>Chytridiomycota</taxon>
        <taxon>Chytridiomycota incertae sedis</taxon>
        <taxon>Chytridiomycetes</taxon>
        <taxon>Chytridiales</taxon>
        <taxon>Chytriomycetaceae</taxon>
        <taxon>Physocladia</taxon>
    </lineage>
</organism>
<evidence type="ECO:0000259" key="7">
    <source>
        <dbReference type="PROSITE" id="PS51324"/>
    </source>
</evidence>
<evidence type="ECO:0000256" key="6">
    <source>
        <dbReference type="RuleBase" id="RU371123"/>
    </source>
</evidence>
<dbReference type="InterPro" id="IPR017905">
    <property type="entry name" value="ERV/ALR_sulphydryl_oxidase"/>
</dbReference>
<evidence type="ECO:0000256" key="2">
    <source>
        <dbReference type="ARBA" id="ARBA00022630"/>
    </source>
</evidence>
<keyword evidence="4 6" id="KW-0560">Oxidoreductase</keyword>
<dbReference type="PANTHER" id="PTHR12645">
    <property type="entry name" value="ALR/ERV"/>
    <property type="match status" value="1"/>
</dbReference>
<sequence length="129" mass="14100">MVTKRTYKQIAAAVLVLIITLPLLALIIPTETRDLSDLSAPTPATKSSLWFSLFSSTSNSRISQPGTPIMGAMKNETIKAELGRSAWRLLHTMAGKFPAKPTQAQMTAMNDFIYLFGQLYPCGDCCDSL</sequence>
<evidence type="ECO:0000256" key="5">
    <source>
        <dbReference type="ARBA" id="ARBA00023157"/>
    </source>
</evidence>
<dbReference type="GO" id="GO:0016971">
    <property type="term" value="F:flavin-dependent sulfhydryl oxidase activity"/>
    <property type="evidence" value="ECO:0007669"/>
    <property type="project" value="InterPro"/>
</dbReference>
<dbReference type="PROSITE" id="PS51324">
    <property type="entry name" value="ERV_ALR"/>
    <property type="match status" value="1"/>
</dbReference>
<dbReference type="AlphaFoldDB" id="A0AAD5T634"/>
<keyword evidence="2 6" id="KW-0285">Flavoprotein</keyword>
<dbReference type="GO" id="GO:0005739">
    <property type="term" value="C:mitochondrion"/>
    <property type="evidence" value="ECO:0007669"/>
    <property type="project" value="TreeGrafter"/>
</dbReference>
<name>A0AAD5T634_9FUNG</name>
<dbReference type="PANTHER" id="PTHR12645:SF1">
    <property type="entry name" value="FAD-LINKED SULFHYDRYL OXIDASE ERV2"/>
    <property type="match status" value="1"/>
</dbReference>
<evidence type="ECO:0000256" key="1">
    <source>
        <dbReference type="ARBA" id="ARBA00001974"/>
    </source>
</evidence>
<accession>A0AAD5T634</accession>
<dbReference type="Gene3D" id="1.20.120.310">
    <property type="entry name" value="ERV/ALR sulfhydryl oxidase domain"/>
    <property type="match status" value="1"/>
</dbReference>
<dbReference type="Proteomes" id="UP001211907">
    <property type="component" value="Unassembled WGS sequence"/>
</dbReference>
<dbReference type="GO" id="GO:0050660">
    <property type="term" value="F:flavin adenine dinucleotide binding"/>
    <property type="evidence" value="ECO:0007669"/>
    <property type="project" value="TreeGrafter"/>
</dbReference>
<protein>
    <recommendedName>
        <fullName evidence="6">Sulfhydryl oxidase</fullName>
        <ecNumber evidence="6">1.8.3.2</ecNumber>
    </recommendedName>
</protein>
<gene>
    <name evidence="8" type="ORF">HK100_006196</name>
</gene>
<dbReference type="EC" id="1.8.3.2" evidence="6"/>
<proteinExistence type="predicted"/>
<keyword evidence="9" id="KW-1185">Reference proteome</keyword>
<evidence type="ECO:0000313" key="8">
    <source>
        <dbReference type="EMBL" id="KAJ3131608.1"/>
    </source>
</evidence>
<feature type="domain" description="ERV/ALR sulfhydryl oxidase" evidence="7">
    <location>
        <begin position="75"/>
        <end position="129"/>
    </location>
</feature>
<dbReference type="Pfam" id="PF04777">
    <property type="entry name" value="Evr1_Alr"/>
    <property type="match status" value="1"/>
</dbReference>
<comment type="cofactor">
    <cofactor evidence="1 6">
        <name>FAD</name>
        <dbReference type="ChEBI" id="CHEBI:57692"/>
    </cofactor>
</comment>